<dbReference type="AlphaFoldDB" id="A0A6C2CHD1"/>
<keyword evidence="4" id="KW-1185">Reference proteome</keyword>
<proteinExistence type="predicted"/>
<sequence>MSDGLPSGRPAHRAQSEAHVAGCPQPDRSGEFALSSAIGLTAVIFAFHDLIYDVQDALIYGDQKPLTRAGNPLRTIKPDPRPAPILPIADMLARVAGLSPDFEPTHMVFRDAGTAAATVCIHGLDSRYMLRGNGFLVMSPVSGKIITTDAFPGDQGRWSAPVAAFFALHMGSFGGEPVRWTYFLLTLAGAFLFYSGNLLWVENLQAWYKGCYYVVFLGATGWALWRGPAKASVELPALAALALATIPVSSLWVHWFMNGLRHWPEPGVDIVALLCALAFAWMAFVRACRLRTGAVGKVAAFSRCSGLR</sequence>
<dbReference type="InterPro" id="IPR005625">
    <property type="entry name" value="PepSY-ass_TM"/>
</dbReference>
<accession>A0A6C2CHD1</accession>
<dbReference type="Pfam" id="PF03929">
    <property type="entry name" value="PepSY_TM"/>
    <property type="match status" value="1"/>
</dbReference>
<evidence type="ECO:0000256" key="1">
    <source>
        <dbReference type="SAM" id="MobiDB-lite"/>
    </source>
</evidence>
<feature type="transmembrane region" description="Helical" evidence="2">
    <location>
        <begin position="267"/>
        <end position="285"/>
    </location>
</feature>
<feature type="transmembrane region" description="Helical" evidence="2">
    <location>
        <begin position="180"/>
        <end position="200"/>
    </location>
</feature>
<evidence type="ECO:0000313" key="3">
    <source>
        <dbReference type="EMBL" id="TYC52939.1"/>
    </source>
</evidence>
<feature type="transmembrane region" description="Helical" evidence="2">
    <location>
        <begin position="237"/>
        <end position="255"/>
    </location>
</feature>
<organism evidence="3 4">
    <name type="scientific">Zoogloea oleivorans</name>
    <dbReference type="NCBI Taxonomy" id="1552750"/>
    <lineage>
        <taxon>Bacteria</taxon>
        <taxon>Pseudomonadati</taxon>
        <taxon>Pseudomonadota</taxon>
        <taxon>Betaproteobacteria</taxon>
        <taxon>Rhodocyclales</taxon>
        <taxon>Zoogloeaceae</taxon>
        <taxon>Zoogloea</taxon>
    </lineage>
</organism>
<dbReference type="RefSeq" id="WP_148581228.1">
    <property type="nucleotide sequence ID" value="NZ_SDKK01000029.1"/>
</dbReference>
<dbReference type="EMBL" id="SDKK01000029">
    <property type="protein sequence ID" value="TYC52939.1"/>
    <property type="molecule type" value="Genomic_DNA"/>
</dbReference>
<evidence type="ECO:0000313" key="4">
    <source>
        <dbReference type="Proteomes" id="UP000389128"/>
    </source>
</evidence>
<dbReference type="PANTHER" id="PTHR34219">
    <property type="entry name" value="IRON-REGULATED INNER MEMBRANE PROTEIN-RELATED"/>
    <property type="match status" value="1"/>
</dbReference>
<gene>
    <name evidence="3" type="ORF">ETQ85_22100</name>
</gene>
<dbReference type="Proteomes" id="UP000389128">
    <property type="component" value="Unassembled WGS sequence"/>
</dbReference>
<keyword evidence="2" id="KW-1133">Transmembrane helix</keyword>
<evidence type="ECO:0000256" key="2">
    <source>
        <dbReference type="SAM" id="Phobius"/>
    </source>
</evidence>
<name>A0A6C2CHD1_9RHOO</name>
<dbReference type="OrthoDB" id="9776609at2"/>
<feature type="region of interest" description="Disordered" evidence="1">
    <location>
        <begin position="1"/>
        <end position="24"/>
    </location>
</feature>
<keyword evidence="2" id="KW-0472">Membrane</keyword>
<reference evidence="3 4" key="1">
    <citation type="submission" date="2019-01" db="EMBL/GenBank/DDBJ databases">
        <title>Zoogloea oleivorans genome sequencing and assembly.</title>
        <authorList>
            <person name="Tancsics A."/>
            <person name="Farkas M."/>
            <person name="Kriszt B."/>
            <person name="Maroti G."/>
            <person name="Horvath B."/>
        </authorList>
    </citation>
    <scope>NUCLEOTIDE SEQUENCE [LARGE SCALE GENOMIC DNA]</scope>
    <source>
        <strain evidence="3 4">Buc</strain>
    </source>
</reference>
<comment type="caution">
    <text evidence="3">The sequence shown here is derived from an EMBL/GenBank/DDBJ whole genome shotgun (WGS) entry which is preliminary data.</text>
</comment>
<protein>
    <submittedName>
        <fullName evidence="3">PepSY domain-containing protein</fullName>
    </submittedName>
</protein>
<keyword evidence="2" id="KW-0812">Transmembrane</keyword>
<dbReference type="PANTHER" id="PTHR34219:SF9">
    <property type="entry name" value="IRON-REGULATED INNER MEMBRANE PROTEIN"/>
    <property type="match status" value="1"/>
</dbReference>